<feature type="repeat" description="RCC1" evidence="2">
    <location>
        <begin position="134"/>
        <end position="184"/>
    </location>
</feature>
<feature type="region of interest" description="Disordered" evidence="3">
    <location>
        <begin position="646"/>
        <end position="677"/>
    </location>
</feature>
<evidence type="ECO:0000313" key="5">
    <source>
        <dbReference type="Proteomes" id="UP000187209"/>
    </source>
</evidence>
<evidence type="ECO:0000256" key="1">
    <source>
        <dbReference type="ARBA" id="ARBA00022737"/>
    </source>
</evidence>
<dbReference type="PROSITE" id="PS50012">
    <property type="entry name" value="RCC1_3"/>
    <property type="match status" value="2"/>
</dbReference>
<feature type="repeat" description="RCC1" evidence="2">
    <location>
        <begin position="80"/>
        <end position="133"/>
    </location>
</feature>
<dbReference type="EMBL" id="MPUH01000973">
    <property type="protein sequence ID" value="OMJ71606.1"/>
    <property type="molecule type" value="Genomic_DNA"/>
</dbReference>
<evidence type="ECO:0000313" key="4">
    <source>
        <dbReference type="EMBL" id="OMJ71606.1"/>
    </source>
</evidence>
<dbReference type="Pfam" id="PF00415">
    <property type="entry name" value="RCC1"/>
    <property type="match status" value="1"/>
</dbReference>
<dbReference type="InterPro" id="IPR051625">
    <property type="entry name" value="Signaling_Regulatory_Domain"/>
</dbReference>
<dbReference type="AlphaFoldDB" id="A0A1R2B4D5"/>
<organism evidence="4 5">
    <name type="scientific">Stentor coeruleus</name>
    <dbReference type="NCBI Taxonomy" id="5963"/>
    <lineage>
        <taxon>Eukaryota</taxon>
        <taxon>Sar</taxon>
        <taxon>Alveolata</taxon>
        <taxon>Ciliophora</taxon>
        <taxon>Postciliodesmatophora</taxon>
        <taxon>Heterotrichea</taxon>
        <taxon>Heterotrichida</taxon>
        <taxon>Stentoridae</taxon>
        <taxon>Stentor</taxon>
    </lineage>
</organism>
<proteinExistence type="predicted"/>
<reference evidence="4 5" key="1">
    <citation type="submission" date="2016-11" db="EMBL/GenBank/DDBJ databases">
        <title>The macronuclear genome of Stentor coeruleus: a giant cell with tiny introns.</title>
        <authorList>
            <person name="Slabodnick M."/>
            <person name="Ruby J.G."/>
            <person name="Reiff S.B."/>
            <person name="Swart E.C."/>
            <person name="Gosai S."/>
            <person name="Prabakaran S."/>
            <person name="Witkowska E."/>
            <person name="Larue G.E."/>
            <person name="Fisher S."/>
            <person name="Freeman R.M."/>
            <person name="Gunawardena J."/>
            <person name="Chu W."/>
            <person name="Stover N.A."/>
            <person name="Gregory B.D."/>
            <person name="Nowacki M."/>
            <person name="Derisi J."/>
            <person name="Roy S.W."/>
            <person name="Marshall W.F."/>
            <person name="Sood P."/>
        </authorList>
    </citation>
    <scope>NUCLEOTIDE SEQUENCE [LARGE SCALE GENOMIC DNA]</scope>
    <source>
        <strain evidence="4">WM001</strain>
    </source>
</reference>
<keyword evidence="1" id="KW-0677">Repeat</keyword>
<protein>
    <submittedName>
        <fullName evidence="4">Uncharacterized protein</fullName>
    </submittedName>
</protein>
<name>A0A1R2B4D5_9CILI</name>
<evidence type="ECO:0000256" key="2">
    <source>
        <dbReference type="PROSITE-ProRule" id="PRU00235"/>
    </source>
</evidence>
<evidence type="ECO:0000256" key="3">
    <source>
        <dbReference type="SAM" id="MobiDB-lite"/>
    </source>
</evidence>
<dbReference type="Proteomes" id="UP000187209">
    <property type="component" value="Unassembled WGS sequence"/>
</dbReference>
<dbReference type="InterPro" id="IPR009091">
    <property type="entry name" value="RCC1/BLIP-II"/>
</dbReference>
<dbReference type="PANTHER" id="PTHR22872">
    <property type="entry name" value="BTK-BINDING PROTEIN-RELATED"/>
    <property type="match status" value="1"/>
</dbReference>
<dbReference type="SUPFAM" id="SSF50985">
    <property type="entry name" value="RCC1/BLIP-II"/>
    <property type="match status" value="1"/>
</dbReference>
<feature type="compositionally biased region" description="Basic and acidic residues" evidence="3">
    <location>
        <begin position="646"/>
        <end position="661"/>
    </location>
</feature>
<sequence>MDIIAYWDNLRELKLSQIPSKGYLNDMCMLKDWVIYATQDSLMYVSNKVHPAPPKMLIPNIKIKELACNLYLAMFLTIQGDLYVYGQDELKSGLFGIQNLYSADRPIKIELLNQTKLVSISLSKIHAGGISQEGFLYTWGHGPNGELGDLDLTNSLPKAVKNANFFKSTSLTCGQGFTAVCTEAGFLYIFSIKKPCEKCTKSSSYPYSIKSLQNEFFVNVKSFGDELIAVNDLGKCFVIFKCFCVGNLSSKHPIDQVAVCEIGIVGLSSNHRVLYVWKKNKGRWITEFFTILGQAEVFQVSTGMGKCLGIIGKNITNKSIKQVQDEPASVVSPSKGSDGERKSFEEIVSSFGFKGKIALNDENQLTKTLEKIFKEKIRNIFKDLWKYSYYQVIYKKAHSSALGPVFMQKALSRIFQSQLYYAFNIMQNRPRFLVLNVLNLAFKFYDKKLNRFLHRWKISAVEVKNIKNNYEKILKKTASMLLLKVFKENTKKKQQKGFYSLKNFIKNSKKVTKSSKSKQDPIYLQRKVIWIYMTYQNLLKKKEFCQVSKAFRIMAYDLSKRTSAQFMSSEPSFKIECKLSEDPEKTGLTPLLSQSFNSDSECTWRRFNDSCKIVHDSNSPSMESLNQTGDLSPKSTLMKEIETIKSKMTKKQPEKNQEKNIQKTKGSPGQNTNKKTLLTVKTDRKSLEDSKILGNSVVKEPTTPPVLFNRARDGNSQRKMTCFVPGKLKIHIPKGPKSGLTLCNALIKSISRVIFQDFKTLRNYEGGKKRNGNDKGRYTKQNIKVDEDGVDNSWKKKLFSLGMNKFARTLSGAVKKNLGQALISIKSYR</sequence>
<gene>
    <name evidence="4" type="ORF">SteCoe_30124</name>
</gene>
<keyword evidence="5" id="KW-1185">Reference proteome</keyword>
<dbReference type="InterPro" id="IPR000408">
    <property type="entry name" value="Reg_chr_condens"/>
</dbReference>
<comment type="caution">
    <text evidence="4">The sequence shown here is derived from an EMBL/GenBank/DDBJ whole genome shotgun (WGS) entry which is preliminary data.</text>
</comment>
<accession>A0A1R2B4D5</accession>
<dbReference type="Gene3D" id="2.130.10.30">
    <property type="entry name" value="Regulator of chromosome condensation 1/beta-lactamase-inhibitor protein II"/>
    <property type="match status" value="1"/>
</dbReference>